<dbReference type="InterPro" id="IPR014030">
    <property type="entry name" value="Ketoacyl_synth_N"/>
</dbReference>
<dbReference type="SUPFAM" id="SSF47336">
    <property type="entry name" value="ACP-like"/>
    <property type="match status" value="1"/>
</dbReference>
<dbReference type="Gene3D" id="3.30.70.3290">
    <property type="match status" value="1"/>
</dbReference>
<name>A0A4Q7EJQ2_9GAMM</name>
<dbReference type="InterPro" id="IPR014031">
    <property type="entry name" value="Ketoacyl_synth_C"/>
</dbReference>
<dbReference type="InterPro" id="IPR020807">
    <property type="entry name" value="PKS_DH"/>
</dbReference>
<dbReference type="PROSITE" id="PS52004">
    <property type="entry name" value="KS3_2"/>
    <property type="match status" value="1"/>
</dbReference>
<dbReference type="InterPro" id="IPR001227">
    <property type="entry name" value="Ac_transferase_dom_sf"/>
</dbReference>
<dbReference type="InterPro" id="IPR014043">
    <property type="entry name" value="Acyl_transferase_dom"/>
</dbReference>
<dbReference type="InterPro" id="IPR049900">
    <property type="entry name" value="PKS_mFAS_DH"/>
</dbReference>
<evidence type="ECO:0000256" key="6">
    <source>
        <dbReference type="PROSITE-ProRule" id="PRU01363"/>
    </source>
</evidence>
<dbReference type="InterPro" id="IPR018201">
    <property type="entry name" value="Ketoacyl_synth_AS"/>
</dbReference>
<evidence type="ECO:0000256" key="2">
    <source>
        <dbReference type="ARBA" id="ARBA00006484"/>
    </source>
</evidence>
<comment type="pathway">
    <text evidence="1">Lipid metabolism; fatty acid biosynthesis.</text>
</comment>
<feature type="domain" description="PKS/mFAS DH" evidence="10">
    <location>
        <begin position="1308"/>
        <end position="1603"/>
    </location>
</feature>
<dbReference type="InterPro" id="IPR057326">
    <property type="entry name" value="KR_dom"/>
</dbReference>
<dbReference type="Pfam" id="PF16197">
    <property type="entry name" value="KAsynt_C_assoc"/>
    <property type="match status" value="1"/>
</dbReference>
<feature type="domain" description="Carrier" evidence="8">
    <location>
        <begin position="1681"/>
        <end position="1756"/>
    </location>
</feature>
<dbReference type="PROSITE" id="PS00606">
    <property type="entry name" value="KS3_1"/>
    <property type="match status" value="1"/>
</dbReference>
<sequence length="1794" mass="195110">MEQYTGLEIAVIGMAGQFPGAANIDEFWAMLQQGKEGITALSDAQLQAAGIAKSVRGSEHYVARKGLFNGCYNFDHEFFGYSSREADIMDPQLRKIHQLSYWALDDAGYAQATSDIQVGLFAGAGNNPFWLAPNLASMATDFAQNYEISSLNGREFLATRCAYKLGLTGPAVTIQTACSTSLVALHQAVQSLLAGECDLALAGGVAIYSGGDASSADRSGYQYQAGMILSADGHCRPFDARGDGTVPGDGMGMVTLKRLEDALQDDDLIYAVIKGTSINNDGSDKAGFTAPSVNGQAKVLRQVLDVAEIDPASIGMVEAHGTATRLGDPIEVQALNQVYQGAREHISIGSVKSNIGHLDAAAGISGFIKAALSIHHQMLVPSLHYDTPNPEIPFSDGPFKVQTQLQTWHEITRRAAISSFGIGGTNAHAVIENAPQHTQRKSGAPQTELLVWSGNSELSVNAYTERLSGFLGDQNLADCAYSLACRKPHFSYRRALIAADAPSATKHLETANNDLMYAGRAIAQDKVVFVFPGQGSHYPGMACGLFQSNAHFRAHLETCLRHLETRSDFDFRAYLLDPQQHSVELETIHAQPLIFSVEYALGATLLTSGVKPDAMVGHSLGEYSCACLSGMMTPEQTLDLVCQRAELMQSAPGGKMLAVSLSSDDLAPYLFDGVEIAALNAEHSTVVGGSEADIQTLMDILAQQHVSHTLLKTGHAFHTQSMAGVLNDFEKRVAQVQFSPATITWVSSCSKAVFTGTTLPDATYWAQQIRQPVNFLAAISHFSKNKTLFLEVGPAKALTQFIRQHPDYDPLRFNAAALLDRDNLAHPDAMLDLLARLYVAGIELDWEQVYQGRDVAFVRTPAYVFDEHEFRPEPGVVKRDTQGTTTVSTEVAATLQQWQQVNPFLKVPQTIAEQSIVVLTNADPLSSRLQASLQAHANQLILVHSGNEYRDHGGSVYTVNPTAQADWARLAEQLAQHPVTRIVDLWPLQKTALAAGAKRCLAMAKGLFSTLAMPVHWQLVGTDMYSLHGGDVDPNTAYLYGAAKVLGQEVAGLSSSLLNVQDPADIDAQLLLNDLSRLQPADILYRAGLQLWQPEFSRFELPAFATSTLREGGYYIITGGVGGIGLALAHYLATQYRAHLLLISRSAGTQYNYQSLLSEPLFSEIQQSAASVEVRSCNISDPQDAAALGDYVAQQWPTVNGLFHAAGIAGSGLHHHKSDEQLDKVFAAKVAGTDNVLALAKRQTQPVDFVMLFSSITSWLGGAGQYEYCIANQYLDKVAAQSGHAFPVLALNWDTWRDVGMMAKARNIAIAQSQWLQRTSASAEEYQGTFQANTIWALTEHLVYGVATLPGATYVSLALQHLANLPQQDIACVHEAHFLAPLAVPDGSQADVVLKVEPTSTQDAQALSFVIESSQQGAQAVVHCKGRLSHKVSGPVPAPVCLSTLKAQATTRFVAPKKDEVYQMLTEHFGHGDSEAATAIELGPRWQTLSELHLWENQGLARLALDEAFTQDLEASVMHPALLDCATAFMRIVDTKEAFLPVAYHNLTVYRALPSVFWSHCELLPQSDDNSLIYKVTMYDQDGACLACAERFVMRKVSVSKVQTSSLQAQHDQLLAQAIDSEQAWPFIEAALQQPQLHDLIVSRKDIQVALKDDALSLAKLSGHSQRKRFARPSLLTPYKAAKTSMEKQIVTYLEALLGFEQVGLEDDFFELGGNSLQLTQFHRFLSQEMKLDIDVTSLFQHPSVSKIVNLIKAPKTEAADTALDEVAQRAQQQRAARQARRNKKRTTQGAENG</sequence>
<dbReference type="Gene3D" id="3.40.366.10">
    <property type="entry name" value="Malonyl-Coenzyme A Acyl Carrier Protein, domain 2"/>
    <property type="match status" value="1"/>
</dbReference>
<dbReference type="InterPro" id="IPR016036">
    <property type="entry name" value="Malonyl_transacylase_ACP-bd"/>
</dbReference>
<proteinExistence type="inferred from homology"/>
<dbReference type="InterPro" id="IPR036291">
    <property type="entry name" value="NAD(P)-bd_dom_sf"/>
</dbReference>
<evidence type="ECO:0000313" key="11">
    <source>
        <dbReference type="EMBL" id="RZM84290.1"/>
    </source>
</evidence>
<dbReference type="SUPFAM" id="SSF55048">
    <property type="entry name" value="Probable ACP-binding domain of malonyl-CoA ACP transacylase"/>
    <property type="match status" value="1"/>
</dbReference>
<feature type="region of interest" description="C-terminal hotdog fold" evidence="6">
    <location>
        <begin position="1452"/>
        <end position="1603"/>
    </location>
</feature>
<dbReference type="SMART" id="SM00822">
    <property type="entry name" value="PKS_KR"/>
    <property type="match status" value="1"/>
</dbReference>
<dbReference type="SUPFAM" id="SSF53901">
    <property type="entry name" value="Thiolase-like"/>
    <property type="match status" value="1"/>
</dbReference>
<accession>A0A4Q7EJQ2</accession>
<dbReference type="GO" id="GO:0004315">
    <property type="term" value="F:3-oxoacyl-[acyl-carrier-protein] synthase activity"/>
    <property type="evidence" value="ECO:0007669"/>
    <property type="project" value="InterPro"/>
</dbReference>
<dbReference type="CDD" id="cd00833">
    <property type="entry name" value="PKS"/>
    <property type="match status" value="1"/>
</dbReference>
<keyword evidence="3" id="KW-0596">Phosphopantetheine</keyword>
<dbReference type="InterPro" id="IPR020841">
    <property type="entry name" value="PKS_Beta-ketoAc_synthase_dom"/>
</dbReference>
<dbReference type="Pfam" id="PF00109">
    <property type="entry name" value="ketoacyl-synt"/>
    <property type="match status" value="1"/>
</dbReference>
<dbReference type="GO" id="GO:0004312">
    <property type="term" value="F:fatty acid synthase activity"/>
    <property type="evidence" value="ECO:0007669"/>
    <property type="project" value="TreeGrafter"/>
</dbReference>
<dbReference type="GO" id="GO:0006633">
    <property type="term" value="P:fatty acid biosynthetic process"/>
    <property type="evidence" value="ECO:0007669"/>
    <property type="project" value="UniProtKB-UniPathway"/>
</dbReference>
<dbReference type="Pfam" id="PF21394">
    <property type="entry name" value="Beta-ketacyl_N"/>
    <property type="match status" value="1"/>
</dbReference>
<dbReference type="Pfam" id="PF02801">
    <property type="entry name" value="Ketoacyl-synt_C"/>
    <property type="match status" value="1"/>
</dbReference>
<dbReference type="InterPro" id="IPR013968">
    <property type="entry name" value="PKS_KR"/>
</dbReference>
<dbReference type="SMART" id="SM00827">
    <property type="entry name" value="PKS_AT"/>
    <property type="match status" value="1"/>
</dbReference>
<dbReference type="InterPro" id="IPR029058">
    <property type="entry name" value="AB_hydrolase_fold"/>
</dbReference>
<comment type="similarity">
    <text evidence="2">Belongs to the short-chain dehydrogenases/reductases (SDR) family.</text>
</comment>
<dbReference type="InterPro" id="IPR009081">
    <property type="entry name" value="PP-bd_ACP"/>
</dbReference>
<feature type="compositionally biased region" description="Basic residues" evidence="7">
    <location>
        <begin position="1778"/>
        <end position="1787"/>
    </location>
</feature>
<dbReference type="EMBL" id="PPUZ01000010">
    <property type="protein sequence ID" value="RZM84290.1"/>
    <property type="molecule type" value="Genomic_DNA"/>
</dbReference>
<comment type="caution">
    <text evidence="11">The sequence shown here is derived from an EMBL/GenBank/DDBJ whole genome shotgun (WGS) entry which is preliminary data.</text>
</comment>
<dbReference type="Gene3D" id="3.40.50.1820">
    <property type="entry name" value="alpha/beta hydrolase"/>
    <property type="match status" value="1"/>
</dbReference>
<reference evidence="11 12" key="1">
    <citation type="submission" date="2018-01" db="EMBL/GenBank/DDBJ databases">
        <title>Co-occurrence of chitin degradation, pigmentation and bioactivity in marine Pseudoalteromonas.</title>
        <authorList>
            <person name="Paulsen S."/>
            <person name="Gram L."/>
            <person name="Machado H."/>
        </authorList>
    </citation>
    <scope>NUCLEOTIDE SEQUENCE [LARGE SCALE GENOMIC DNA]</scope>
    <source>
        <strain evidence="11 12">S1946</strain>
    </source>
</reference>
<evidence type="ECO:0000256" key="1">
    <source>
        <dbReference type="ARBA" id="ARBA00005194"/>
    </source>
</evidence>
<dbReference type="PROSITE" id="PS52019">
    <property type="entry name" value="PKS_MFAS_DH"/>
    <property type="match status" value="1"/>
</dbReference>
<evidence type="ECO:0000256" key="7">
    <source>
        <dbReference type="SAM" id="MobiDB-lite"/>
    </source>
</evidence>
<dbReference type="InterPro" id="IPR049490">
    <property type="entry name" value="C883_1060-like_KR_N"/>
</dbReference>
<dbReference type="InterPro" id="IPR049551">
    <property type="entry name" value="PKS_DH_C"/>
</dbReference>
<dbReference type="RefSeq" id="WP_130244255.1">
    <property type="nucleotide sequence ID" value="NZ_PPUZ01000010.1"/>
</dbReference>
<evidence type="ECO:0000259" key="10">
    <source>
        <dbReference type="PROSITE" id="PS52019"/>
    </source>
</evidence>
<dbReference type="Proteomes" id="UP000292345">
    <property type="component" value="Unassembled WGS sequence"/>
</dbReference>
<dbReference type="PANTHER" id="PTHR43775">
    <property type="entry name" value="FATTY ACID SYNTHASE"/>
    <property type="match status" value="1"/>
</dbReference>
<evidence type="ECO:0000259" key="9">
    <source>
        <dbReference type="PROSITE" id="PS52004"/>
    </source>
</evidence>
<dbReference type="SMART" id="SM00825">
    <property type="entry name" value="PKS_KS"/>
    <property type="match status" value="1"/>
</dbReference>
<dbReference type="Pfam" id="PF14765">
    <property type="entry name" value="PS-DH"/>
    <property type="match status" value="1"/>
</dbReference>
<dbReference type="Gene3D" id="3.40.50.720">
    <property type="entry name" value="NAD(P)-binding Rossmann-like Domain"/>
    <property type="match status" value="1"/>
</dbReference>
<dbReference type="Pfam" id="PF00550">
    <property type="entry name" value="PP-binding"/>
    <property type="match status" value="1"/>
</dbReference>
<dbReference type="Gene3D" id="3.10.129.110">
    <property type="entry name" value="Polyketide synthase dehydratase"/>
    <property type="match status" value="1"/>
</dbReference>
<organism evidence="11 12">
    <name type="scientific">Pseudoalteromonas rubra</name>
    <dbReference type="NCBI Taxonomy" id="43658"/>
    <lineage>
        <taxon>Bacteria</taxon>
        <taxon>Pseudomonadati</taxon>
        <taxon>Pseudomonadota</taxon>
        <taxon>Gammaproteobacteria</taxon>
        <taxon>Alteromonadales</taxon>
        <taxon>Pseudoalteromonadaceae</taxon>
        <taxon>Pseudoalteromonas</taxon>
    </lineage>
</organism>
<dbReference type="SUPFAM" id="SSF52151">
    <property type="entry name" value="FabD/lysophospholipase-like"/>
    <property type="match status" value="1"/>
</dbReference>
<feature type="region of interest" description="Disordered" evidence="7">
    <location>
        <begin position="1766"/>
        <end position="1794"/>
    </location>
</feature>
<protein>
    <submittedName>
        <fullName evidence="11">Uncharacterized protein</fullName>
    </submittedName>
</protein>
<dbReference type="InterPro" id="IPR032821">
    <property type="entry name" value="PKS_assoc"/>
</dbReference>
<dbReference type="Pfam" id="PF00698">
    <property type="entry name" value="Acyl_transf_1"/>
    <property type="match status" value="1"/>
</dbReference>
<evidence type="ECO:0000256" key="4">
    <source>
        <dbReference type="ARBA" id="ARBA00022553"/>
    </source>
</evidence>
<dbReference type="SMART" id="SM00826">
    <property type="entry name" value="PKS_DH"/>
    <property type="match status" value="1"/>
</dbReference>
<dbReference type="Pfam" id="PF08659">
    <property type="entry name" value="KR"/>
    <property type="match status" value="1"/>
</dbReference>
<feature type="active site" description="Proton donor; for dehydratase activity" evidence="6">
    <location>
        <position position="1524"/>
    </location>
</feature>
<dbReference type="PANTHER" id="PTHR43775:SF37">
    <property type="entry name" value="SI:DKEY-61P9.11"/>
    <property type="match status" value="1"/>
</dbReference>
<dbReference type="InterPro" id="IPR049552">
    <property type="entry name" value="PKS_DH_N"/>
</dbReference>
<evidence type="ECO:0000259" key="8">
    <source>
        <dbReference type="PROSITE" id="PS50075"/>
    </source>
</evidence>
<dbReference type="InterPro" id="IPR016039">
    <property type="entry name" value="Thiolase-like"/>
</dbReference>
<dbReference type="InterPro" id="IPR050091">
    <property type="entry name" value="PKS_NRPS_Biosynth_Enz"/>
</dbReference>
<dbReference type="InterPro" id="IPR036736">
    <property type="entry name" value="ACP-like_sf"/>
</dbReference>
<dbReference type="Gene3D" id="3.40.47.10">
    <property type="match status" value="1"/>
</dbReference>
<feature type="active site" description="Proton acceptor; for dehydratase activity" evidence="6">
    <location>
        <position position="1341"/>
    </location>
</feature>
<evidence type="ECO:0000256" key="5">
    <source>
        <dbReference type="ARBA" id="ARBA00022679"/>
    </source>
</evidence>
<dbReference type="InterPro" id="IPR016035">
    <property type="entry name" value="Acyl_Trfase/lysoPLipase"/>
</dbReference>
<dbReference type="Pfam" id="PF21089">
    <property type="entry name" value="PKS_DH_N"/>
    <property type="match status" value="1"/>
</dbReference>
<dbReference type="UniPathway" id="UPA00094"/>
<evidence type="ECO:0000256" key="3">
    <source>
        <dbReference type="ARBA" id="ARBA00022450"/>
    </source>
</evidence>
<evidence type="ECO:0000313" key="12">
    <source>
        <dbReference type="Proteomes" id="UP000292345"/>
    </source>
</evidence>
<dbReference type="SUPFAM" id="SSF51735">
    <property type="entry name" value="NAD(P)-binding Rossmann-fold domains"/>
    <property type="match status" value="2"/>
</dbReference>
<dbReference type="InterPro" id="IPR042104">
    <property type="entry name" value="PKS_dehydratase_sf"/>
</dbReference>
<feature type="domain" description="Ketosynthase family 3 (KS3)" evidence="9">
    <location>
        <begin position="6"/>
        <end position="433"/>
    </location>
</feature>
<keyword evidence="5" id="KW-0808">Transferase</keyword>
<gene>
    <name evidence="11" type="ORF">C3B51_04050</name>
</gene>
<feature type="region of interest" description="N-terminal hotdog fold" evidence="6">
    <location>
        <begin position="1308"/>
        <end position="1435"/>
    </location>
</feature>
<dbReference type="PROSITE" id="PS50075">
    <property type="entry name" value="CARRIER"/>
    <property type="match status" value="1"/>
</dbReference>
<keyword evidence="4" id="KW-0597">Phosphoprotein</keyword>